<name>A0ABU7LI58_9NOCA</name>
<proteinExistence type="predicted"/>
<evidence type="ECO:0000313" key="2">
    <source>
        <dbReference type="EMBL" id="MEE2061243.1"/>
    </source>
</evidence>
<keyword evidence="3" id="KW-1185">Reference proteome</keyword>
<organism evidence="2 3">
    <name type="scientific">Rhodococcus artemisiae</name>
    <dbReference type="NCBI Taxonomy" id="714159"/>
    <lineage>
        <taxon>Bacteria</taxon>
        <taxon>Bacillati</taxon>
        <taxon>Actinomycetota</taxon>
        <taxon>Actinomycetes</taxon>
        <taxon>Mycobacteriales</taxon>
        <taxon>Nocardiaceae</taxon>
        <taxon>Rhodococcus</taxon>
    </lineage>
</organism>
<sequence length="202" mass="20989">MSQLSFFGADTAPPALSDLSGLLAAQGQVVSHTAHSAQISVTVDASWRASAIADRIVATGLTAEIGSAPDGSPRVHTADVPDLVPLATAWSRGGTKNVPAGWVPNAGALRTWFLAAGRMEAEGERYVLGLDPDAPGTYVALSEALMLAGIAPTLISPHGAPPGLRVSGPRRIARLEESIGAPPDHSEARAIWPRHEHGEHHM</sequence>
<protein>
    <submittedName>
        <fullName evidence="2">Uncharacterized protein</fullName>
    </submittedName>
</protein>
<gene>
    <name evidence="2" type="ORF">Q7514_27330</name>
</gene>
<dbReference type="EMBL" id="JAUTXY010000017">
    <property type="protein sequence ID" value="MEE2061243.1"/>
    <property type="molecule type" value="Genomic_DNA"/>
</dbReference>
<accession>A0ABU7LI58</accession>
<dbReference type="Proteomes" id="UP001336020">
    <property type="component" value="Unassembled WGS sequence"/>
</dbReference>
<dbReference type="RefSeq" id="WP_330136416.1">
    <property type="nucleotide sequence ID" value="NZ_JAUTXY010000017.1"/>
</dbReference>
<feature type="region of interest" description="Disordered" evidence="1">
    <location>
        <begin position="183"/>
        <end position="202"/>
    </location>
</feature>
<feature type="compositionally biased region" description="Basic and acidic residues" evidence="1">
    <location>
        <begin position="184"/>
        <end position="202"/>
    </location>
</feature>
<comment type="caution">
    <text evidence="2">The sequence shown here is derived from an EMBL/GenBank/DDBJ whole genome shotgun (WGS) entry which is preliminary data.</text>
</comment>
<evidence type="ECO:0000256" key="1">
    <source>
        <dbReference type="SAM" id="MobiDB-lite"/>
    </source>
</evidence>
<evidence type="ECO:0000313" key="3">
    <source>
        <dbReference type="Proteomes" id="UP001336020"/>
    </source>
</evidence>
<reference evidence="2 3" key="1">
    <citation type="submission" date="2023-07" db="EMBL/GenBank/DDBJ databases">
        <authorList>
            <person name="Girao M."/>
            <person name="Carvalho M.F."/>
        </authorList>
    </citation>
    <scope>NUCLEOTIDE SEQUENCE [LARGE SCALE GENOMIC DNA]</scope>
    <source>
        <strain evidence="2 3">YIM65754</strain>
    </source>
</reference>